<dbReference type="AlphaFoldDB" id="A0A6S4Q1K2"/>
<feature type="compositionally biased region" description="Polar residues" evidence="1">
    <location>
        <begin position="1"/>
        <end position="10"/>
    </location>
</feature>
<dbReference type="EMBL" id="AB609751">
    <property type="protein sequence ID" value="BBE38866.1"/>
    <property type="molecule type" value="Genomic_DNA"/>
</dbReference>
<feature type="compositionally biased region" description="Basic residues" evidence="1">
    <location>
        <begin position="20"/>
        <end position="32"/>
    </location>
</feature>
<protein>
    <submittedName>
        <fullName evidence="2">Uncharacterized protein</fullName>
    </submittedName>
</protein>
<feature type="region of interest" description="Disordered" evidence="1">
    <location>
        <begin position="1"/>
        <end position="34"/>
    </location>
</feature>
<organism evidence="2">
    <name type="scientific">Vibrio vulnificus</name>
    <dbReference type="NCBI Taxonomy" id="672"/>
    <lineage>
        <taxon>Bacteria</taxon>
        <taxon>Pseudomonadati</taxon>
        <taxon>Pseudomonadota</taxon>
        <taxon>Gammaproteobacteria</taxon>
        <taxon>Vibrionales</taxon>
        <taxon>Vibrionaceae</taxon>
        <taxon>Vibrio</taxon>
    </lineage>
</organism>
<evidence type="ECO:0000313" key="2">
    <source>
        <dbReference type="EMBL" id="BBE38866.1"/>
    </source>
</evidence>
<name>A0A6S4Q1K2_VIBVL</name>
<reference evidence="2" key="1">
    <citation type="submission" date="2011-01" db="EMBL/GenBank/DDBJ databases">
        <title>Evolutionary Significance of Chromosomal Super-Integrons in Vibrio vulnificus Strains.</title>
        <authorList>
            <person name="Shu H.Y."/>
            <person name="Wu K.M."/>
            <person name="Liu T.T."/>
            <person name="Liu Y.M."/>
            <person name="Liao T.L."/>
            <person name="Hor L.I."/>
            <person name="Tsai S.F."/>
            <person name="Chen C.Y."/>
        </authorList>
    </citation>
    <scope>NUCLEOTIDE SEQUENCE</scope>
    <source>
        <strain evidence="2">CECT4999</strain>
    </source>
</reference>
<sequence>MIKHNAQLSSPKRPGSPSALRRKHKTQRKPKVPRVEGLLELFVMRIHTHKPSWADEDYLRRKKPQTNQALFVSH</sequence>
<accession>A0A6S4Q1K2</accession>
<proteinExistence type="predicted"/>
<evidence type="ECO:0000256" key="1">
    <source>
        <dbReference type="SAM" id="MobiDB-lite"/>
    </source>
</evidence>